<gene>
    <name evidence="8" type="ORF">ADIMK_3848</name>
</gene>
<feature type="domain" description="EamA" evidence="7">
    <location>
        <begin position="8"/>
        <end position="138"/>
    </location>
</feature>
<dbReference type="InterPro" id="IPR051258">
    <property type="entry name" value="Diverse_Substrate_Transporter"/>
</dbReference>
<feature type="transmembrane region" description="Helical" evidence="6">
    <location>
        <begin position="37"/>
        <end position="57"/>
    </location>
</feature>
<evidence type="ECO:0000256" key="1">
    <source>
        <dbReference type="ARBA" id="ARBA00004651"/>
    </source>
</evidence>
<name>A0A081FUI2_9GAMM</name>
<evidence type="ECO:0000256" key="4">
    <source>
        <dbReference type="ARBA" id="ARBA00022989"/>
    </source>
</evidence>
<organism evidence="8 9">
    <name type="scientific">Marinobacterium lacunae</name>
    <dbReference type="NCBI Taxonomy" id="1232683"/>
    <lineage>
        <taxon>Bacteria</taxon>
        <taxon>Pseudomonadati</taxon>
        <taxon>Pseudomonadota</taxon>
        <taxon>Gammaproteobacteria</taxon>
        <taxon>Oceanospirillales</taxon>
        <taxon>Oceanospirillaceae</taxon>
        <taxon>Marinobacterium</taxon>
    </lineage>
</organism>
<feature type="transmembrane region" description="Helical" evidence="6">
    <location>
        <begin position="145"/>
        <end position="164"/>
    </location>
</feature>
<comment type="caution">
    <text evidence="8">The sequence shown here is derived from an EMBL/GenBank/DDBJ whole genome shotgun (WGS) entry which is preliminary data.</text>
</comment>
<feature type="domain" description="EamA" evidence="7">
    <location>
        <begin position="147"/>
        <end position="279"/>
    </location>
</feature>
<evidence type="ECO:0000256" key="5">
    <source>
        <dbReference type="ARBA" id="ARBA00023136"/>
    </source>
</evidence>
<dbReference type="PANTHER" id="PTHR42920">
    <property type="entry name" value="OS03G0707200 PROTEIN-RELATED"/>
    <property type="match status" value="1"/>
</dbReference>
<dbReference type="STRING" id="1232683.ADIMK_3848"/>
<feature type="transmembrane region" description="Helical" evidence="6">
    <location>
        <begin position="176"/>
        <end position="196"/>
    </location>
</feature>
<dbReference type="GO" id="GO:0005886">
    <property type="term" value="C:plasma membrane"/>
    <property type="evidence" value="ECO:0007669"/>
    <property type="project" value="UniProtKB-SubCell"/>
</dbReference>
<keyword evidence="9" id="KW-1185">Reference proteome</keyword>
<protein>
    <submittedName>
        <fullName evidence="8">Permease of the drug/metabolite transporter (DMT) superfamily</fullName>
    </submittedName>
</protein>
<feature type="transmembrane region" description="Helical" evidence="6">
    <location>
        <begin position="265"/>
        <end position="284"/>
    </location>
</feature>
<keyword evidence="5 6" id="KW-0472">Membrane</keyword>
<dbReference type="InterPro" id="IPR000620">
    <property type="entry name" value="EamA_dom"/>
</dbReference>
<evidence type="ECO:0000256" key="2">
    <source>
        <dbReference type="ARBA" id="ARBA00022475"/>
    </source>
</evidence>
<dbReference type="eggNOG" id="COG0697">
    <property type="taxonomic scope" value="Bacteria"/>
</dbReference>
<dbReference type="Pfam" id="PF00892">
    <property type="entry name" value="EamA"/>
    <property type="match status" value="2"/>
</dbReference>
<dbReference type="AlphaFoldDB" id="A0A081FUI2"/>
<dbReference type="SUPFAM" id="SSF103481">
    <property type="entry name" value="Multidrug resistance efflux transporter EmrE"/>
    <property type="match status" value="2"/>
</dbReference>
<keyword evidence="4 6" id="KW-1133">Transmembrane helix</keyword>
<feature type="transmembrane region" description="Helical" evidence="6">
    <location>
        <begin position="238"/>
        <end position="259"/>
    </location>
</feature>
<feature type="transmembrane region" description="Helical" evidence="6">
    <location>
        <begin position="96"/>
        <end position="115"/>
    </location>
</feature>
<evidence type="ECO:0000313" key="9">
    <source>
        <dbReference type="Proteomes" id="UP000028252"/>
    </source>
</evidence>
<dbReference type="RefSeq" id="WP_036191470.1">
    <property type="nucleotide sequence ID" value="NZ_JMQN01000057.1"/>
</dbReference>
<dbReference type="PANTHER" id="PTHR42920:SF5">
    <property type="entry name" value="EAMA DOMAIN-CONTAINING PROTEIN"/>
    <property type="match status" value="1"/>
</dbReference>
<dbReference type="Proteomes" id="UP000028252">
    <property type="component" value="Unassembled WGS sequence"/>
</dbReference>
<keyword evidence="3 6" id="KW-0812">Transmembrane</keyword>
<evidence type="ECO:0000313" key="8">
    <source>
        <dbReference type="EMBL" id="KEA62187.1"/>
    </source>
</evidence>
<feature type="transmembrane region" description="Helical" evidence="6">
    <location>
        <begin position="122"/>
        <end position="139"/>
    </location>
</feature>
<feature type="transmembrane region" description="Helical" evidence="6">
    <location>
        <begin position="69"/>
        <end position="90"/>
    </location>
</feature>
<feature type="transmembrane region" description="Helical" evidence="6">
    <location>
        <begin position="208"/>
        <end position="226"/>
    </location>
</feature>
<evidence type="ECO:0000256" key="6">
    <source>
        <dbReference type="SAM" id="Phobius"/>
    </source>
</evidence>
<proteinExistence type="predicted"/>
<keyword evidence="2" id="KW-1003">Cell membrane</keyword>
<dbReference type="InterPro" id="IPR037185">
    <property type="entry name" value="EmrE-like"/>
</dbReference>
<sequence>MPLSNHVKADLLLVLTTLLAAAGWIFSKEALAGLAPLLFIAMRFSSAGLLVASFRLGSLKALSAEQWRASLKVGMLFGVAMVFWILGLHLSTHLGVGAFLTSLGVVMVPLMGLFFGERPGRYVFYSLPFVASGLACLSLDTEFSIGLGEMSFLTAALFFSLTFILNSRASARIPTVPLTAIQLVLAGIITFVVSIFTETWNFDQPMAIWGWFLASTLIATSLRFSIQTRAQGLAPASHAAIIMTLEPVWAALMAAWWLGEQMSPMQIAGCSMIFLAMLVNRWPAVRYWVRNVGRGGIR</sequence>
<evidence type="ECO:0000256" key="3">
    <source>
        <dbReference type="ARBA" id="ARBA00022692"/>
    </source>
</evidence>
<dbReference type="Gene3D" id="1.10.3730.20">
    <property type="match status" value="1"/>
</dbReference>
<dbReference type="EMBL" id="JMQN01000057">
    <property type="protein sequence ID" value="KEA62187.1"/>
    <property type="molecule type" value="Genomic_DNA"/>
</dbReference>
<evidence type="ECO:0000259" key="7">
    <source>
        <dbReference type="Pfam" id="PF00892"/>
    </source>
</evidence>
<accession>A0A081FUI2</accession>
<dbReference type="PATRIC" id="fig|1232683.4.peg.3789"/>
<reference evidence="8 9" key="1">
    <citation type="submission" date="2014-04" db="EMBL/GenBank/DDBJ databases">
        <title>Marinobacterium kochiensis sp. nov., isolated from sediment sample collected from Kochi backwaters in Kerala, India.</title>
        <authorList>
            <person name="Singh A."/>
            <person name="Pinnaka A.K."/>
        </authorList>
    </citation>
    <scope>NUCLEOTIDE SEQUENCE [LARGE SCALE GENOMIC DNA]</scope>
    <source>
        <strain evidence="8 9">AK27</strain>
    </source>
</reference>
<comment type="subcellular location">
    <subcellularLocation>
        <location evidence="1">Cell membrane</location>
        <topology evidence="1">Multi-pass membrane protein</topology>
    </subcellularLocation>
</comment>